<dbReference type="Proteomes" id="UP000559987">
    <property type="component" value="Unassembled WGS sequence"/>
</dbReference>
<dbReference type="InterPro" id="IPR008886">
    <property type="entry name" value="UPF0227/Esterase_YqiA"/>
</dbReference>
<dbReference type="PANTHER" id="PTHR35602:SF3">
    <property type="entry name" value="ESTERASE YQIA"/>
    <property type="match status" value="1"/>
</dbReference>
<accession>A0A839UM92</accession>
<reference evidence="1 2" key="1">
    <citation type="submission" date="2020-08" db="EMBL/GenBank/DDBJ databases">
        <title>Genomic Encyclopedia of Type Strains, Phase III (KMG-III): the genomes of soil and plant-associated and newly described type strains.</title>
        <authorList>
            <person name="Whitman W."/>
        </authorList>
    </citation>
    <scope>NUCLEOTIDE SEQUENCE [LARGE SCALE GENOMIC DNA]</scope>
    <source>
        <strain evidence="1 2">CECT 8571</strain>
    </source>
</reference>
<sequence>MPQLLYLHGFLSSPGSFKAVQVRDWLTQHRPDIRYCCPALTPHPCATRATLTQIMRDAQGPVGVMGSSLGGFWATWLAEQFGVRAVVINPSVNPMALLPQYLHKPVKNFHNDDTYTLTERDLADLAACDTPSLQDPARYWLMVQTGDETLDYRLAVAKYQRCRQTVEAGGDHAFQGFERHIEAAVNFLLPIEEQ</sequence>
<proteinExistence type="predicted"/>
<dbReference type="Pfam" id="PF05728">
    <property type="entry name" value="UPF0227"/>
    <property type="match status" value="1"/>
</dbReference>
<comment type="caution">
    <text evidence="1">The sequence shown here is derived from an EMBL/GenBank/DDBJ whole genome shotgun (WGS) entry which is preliminary data.</text>
</comment>
<dbReference type="InterPro" id="IPR029058">
    <property type="entry name" value="AB_hydrolase_fold"/>
</dbReference>
<evidence type="ECO:0008006" key="3">
    <source>
        <dbReference type="Google" id="ProtNLM"/>
    </source>
</evidence>
<name>A0A839UM92_9GAMM</name>
<protein>
    <recommendedName>
        <fullName evidence="3">Esterase YqiA</fullName>
    </recommendedName>
</protein>
<dbReference type="EMBL" id="JACHXZ010000001">
    <property type="protein sequence ID" value="MBB3166856.1"/>
    <property type="molecule type" value="Genomic_DNA"/>
</dbReference>
<evidence type="ECO:0000313" key="2">
    <source>
        <dbReference type="Proteomes" id="UP000559987"/>
    </source>
</evidence>
<dbReference type="PANTHER" id="PTHR35602">
    <property type="entry name" value="ESTERASE YQIA-RELATED"/>
    <property type="match status" value="1"/>
</dbReference>
<dbReference type="Gene3D" id="3.40.50.1820">
    <property type="entry name" value="alpha/beta hydrolase"/>
    <property type="match status" value="1"/>
</dbReference>
<organism evidence="1 2">
    <name type="scientific">Simiduia aestuariiviva</name>
    <dbReference type="NCBI Taxonomy" id="1510459"/>
    <lineage>
        <taxon>Bacteria</taxon>
        <taxon>Pseudomonadati</taxon>
        <taxon>Pseudomonadota</taxon>
        <taxon>Gammaproteobacteria</taxon>
        <taxon>Cellvibrionales</taxon>
        <taxon>Cellvibrionaceae</taxon>
        <taxon>Simiduia</taxon>
    </lineage>
</organism>
<dbReference type="RefSeq" id="WP_183907207.1">
    <property type="nucleotide sequence ID" value="NZ_JACHXZ010000001.1"/>
</dbReference>
<dbReference type="AlphaFoldDB" id="A0A839UM92"/>
<gene>
    <name evidence="1" type="ORF">FHS30_000032</name>
</gene>
<keyword evidence="2" id="KW-1185">Reference proteome</keyword>
<evidence type="ECO:0000313" key="1">
    <source>
        <dbReference type="EMBL" id="MBB3166856.1"/>
    </source>
</evidence>
<dbReference type="SUPFAM" id="SSF53474">
    <property type="entry name" value="alpha/beta-Hydrolases"/>
    <property type="match status" value="1"/>
</dbReference>